<gene>
    <name evidence="3" type="ORF">AMJ83_04110</name>
</gene>
<dbReference type="Pfam" id="PF22746">
    <property type="entry name" value="SHOCT-like_DUF2089-C"/>
    <property type="match status" value="1"/>
</dbReference>
<feature type="domain" description="DUF4097" evidence="1">
    <location>
        <begin position="76"/>
        <end position="256"/>
    </location>
</feature>
<name>A0A0S8FTW1_UNCW3</name>
<dbReference type="Proteomes" id="UP000051373">
    <property type="component" value="Unassembled WGS sequence"/>
</dbReference>
<feature type="domain" description="YvlB/LiaX N-terminal" evidence="2">
    <location>
        <begin position="3"/>
        <end position="29"/>
    </location>
</feature>
<accession>A0A0S8FTW1</accession>
<evidence type="ECO:0000313" key="4">
    <source>
        <dbReference type="Proteomes" id="UP000051373"/>
    </source>
</evidence>
<sequence>MSDEKKKILNMVAEGKITPDEAARLLEAISLSSERERNTGPRIWSSLEGIPKIIKAALGNAFADSAQESHQFVDKKKIRFKGISGNLEISGTEASGIDIQKDGFAKVRELEDTIVIKALSGNVKINAPKKTDLSIAGISGNVDLSEIEGDLVIESVSGDITGKGLSGSLHGEIVSGNIDLDYNTVDKIVIRSKSGDVTLKLDEKVEAELEIECRSGTITCEFDLKGKEEDSNYLRGTINKPRGKVTIENKHGNVEIRKRK</sequence>
<evidence type="ECO:0000313" key="3">
    <source>
        <dbReference type="EMBL" id="KPK64184.1"/>
    </source>
</evidence>
<evidence type="ECO:0000259" key="1">
    <source>
        <dbReference type="Pfam" id="PF13349"/>
    </source>
</evidence>
<dbReference type="InterPro" id="IPR053959">
    <property type="entry name" value="YvlB/LiaX_N"/>
</dbReference>
<evidence type="ECO:0000259" key="2">
    <source>
        <dbReference type="Pfam" id="PF22746"/>
    </source>
</evidence>
<dbReference type="Pfam" id="PF13349">
    <property type="entry name" value="DUF4097"/>
    <property type="match status" value="1"/>
</dbReference>
<dbReference type="InterPro" id="IPR025164">
    <property type="entry name" value="Toastrack_DUF4097"/>
</dbReference>
<dbReference type="PANTHER" id="PTHR34094:SF1">
    <property type="entry name" value="PROTEIN FAM185A"/>
    <property type="match status" value="1"/>
</dbReference>
<comment type="caution">
    <text evidence="3">The sequence shown here is derived from an EMBL/GenBank/DDBJ whole genome shotgun (WGS) entry which is preliminary data.</text>
</comment>
<dbReference type="EMBL" id="LJUJ01000005">
    <property type="protein sequence ID" value="KPK64184.1"/>
    <property type="molecule type" value="Genomic_DNA"/>
</dbReference>
<dbReference type="AlphaFoldDB" id="A0A0S8FTW1"/>
<dbReference type="PANTHER" id="PTHR34094">
    <property type="match status" value="1"/>
</dbReference>
<proteinExistence type="predicted"/>
<dbReference type="STRING" id="1703779.AMJ83_04110"/>
<reference evidence="3 4" key="1">
    <citation type="journal article" date="2015" name="Microbiome">
        <title>Genomic resolution of linkages in carbon, nitrogen, and sulfur cycling among widespread estuary sediment bacteria.</title>
        <authorList>
            <person name="Baker B.J."/>
            <person name="Lazar C.S."/>
            <person name="Teske A.P."/>
            <person name="Dick G.J."/>
        </authorList>
    </citation>
    <scope>NUCLEOTIDE SEQUENCE [LARGE SCALE GENOMIC DNA]</scope>
    <source>
        <strain evidence="3">SM23_42</strain>
    </source>
</reference>
<organism evidence="3 4">
    <name type="scientific">candidate division WOR_3 bacterium SM23_42</name>
    <dbReference type="NCBI Taxonomy" id="1703779"/>
    <lineage>
        <taxon>Bacteria</taxon>
        <taxon>Bacteria division WOR-3</taxon>
    </lineage>
</organism>
<protein>
    <submittedName>
        <fullName evidence="3">Uncharacterized protein</fullName>
    </submittedName>
</protein>